<dbReference type="Pfam" id="PF17966">
    <property type="entry name" value="Muc_B2"/>
    <property type="match status" value="3"/>
</dbReference>
<feature type="compositionally biased region" description="Basic and acidic residues" evidence="5">
    <location>
        <begin position="843"/>
        <end position="865"/>
    </location>
</feature>
<proteinExistence type="predicted"/>
<accession>A0ABV2BAX1</accession>
<dbReference type="PROSITE" id="PS50847">
    <property type="entry name" value="GRAM_POS_ANCHORING"/>
    <property type="match status" value="1"/>
</dbReference>
<dbReference type="InterPro" id="IPR041495">
    <property type="entry name" value="Mub_B2"/>
</dbReference>
<evidence type="ECO:0000256" key="6">
    <source>
        <dbReference type="SAM" id="Phobius"/>
    </source>
</evidence>
<evidence type="ECO:0000256" key="3">
    <source>
        <dbReference type="ARBA" id="ARBA00022729"/>
    </source>
</evidence>
<keyword evidence="2" id="KW-0964">Secreted</keyword>
<dbReference type="Proteomes" id="UP001434419">
    <property type="component" value="Unassembled WGS sequence"/>
</dbReference>
<reference evidence="8" key="1">
    <citation type="submission" date="2024-06" db="EMBL/GenBank/DDBJ databases">
        <title>Vaginal Lactobacillus fatty acid response mechanisms reveal a metabolite-targeted strategy for bacterial vaginosis treatment.</title>
        <authorList>
            <person name="Zhu M."/>
            <person name="Blainey P.C."/>
            <person name="Bloom S.M."/>
            <person name="Kwon D.S."/>
        </authorList>
    </citation>
    <scope>NUCLEOTIDE SEQUENCE</scope>
    <source>
        <strain evidence="8">194_F1_1</strain>
    </source>
</reference>
<feature type="compositionally biased region" description="Polar residues" evidence="5">
    <location>
        <begin position="778"/>
        <end position="787"/>
    </location>
</feature>
<evidence type="ECO:0000256" key="5">
    <source>
        <dbReference type="SAM" id="MobiDB-lite"/>
    </source>
</evidence>
<dbReference type="Pfam" id="PF00746">
    <property type="entry name" value="Gram_pos_anchor"/>
    <property type="match status" value="1"/>
</dbReference>
<keyword evidence="3" id="KW-0732">Signal</keyword>
<sequence>MSKINALKIGNNLKAGTNFVLTVPLKYIGRTDGTKQFNNVQVVDYGQPNANMVFDFIELHPEQIDTPEAPTTDKESVTTGIYNNPLATATDWYKTEHGEYVAYYTAKGKDGKTYVTGYVAANGKSESIINVDQIDLNTLEYHMIYRNGDEEVAAGISASFADGKTLVVDASRIGADGIRLKSQQGWSYNNGGYRENTSGRLYYSWEDFLKNHNGSVDNLVGINMNASAFKPGDTIEVVVPVRYIGKLSDQVQSLEFKSEARKDVSVKLYFTTVRKDLSQVKQVVLLPTEFMGEQPGQSNWKLVKEIEKDMPNGWEAIKISNFPTYKGSFNMDSLPKGDLPSVVYGSAQYFVDLQEIQKIFANHGYTVKYANNNGKAQEMPFYGYVTLPLALIDGGGKPVAPSIWTIQVQAVPAIILNKDQHYVADPNAKPWDTTSMIDEIYAADDAGQRKTRDQLEKLPKTDVDISYEYQAPGAATAAPVDKVDLTKAGVYTVTYSHTYADGRVVKDSRKVYVDDVKQETKDITRTIIVHEPNGTDQTVIQKATLTRKVILDATTGEIKSVGGWSTAKWERYSAPEFKGYTPAPTQIDETAVNKDTQDTTVEISYTANEITKPETKDITRTIIVHEPNGTDQKVIQKATLTREVILYAPTGKIKSVGEWSTAKWERYSAPEFEDYTPAPAQIDETAVNKDTQDTTVEISYTANEITKPETKDITRTIIVHTPSGTDQKVIQKATLTREVILYAPTGKIKSVGEWSTAKWERYSAPEFKGYTPAPAQIDETTVNENTQDTTVEISYTANETPEQPDNSKDKGNNDNNGGNNSDAIVPINPSDNNSNNSNNAPTDNKKTDDTKKDNTGKKITKETPKKVKNNKSNKTKSTTTSKSNQSSKAKRTTKSGTISPKAVALANTTAGLATSAKANMENGIAKNNSQNSQTLPQTGENESKVAFAVAGLLAAALGIFGIAINHKKEN</sequence>
<protein>
    <submittedName>
        <fullName evidence="8">LPXTG cell wall anchor domain-containing protein</fullName>
    </submittedName>
</protein>
<keyword evidence="9" id="KW-1185">Reference proteome</keyword>
<keyword evidence="6" id="KW-1133">Transmembrane helix</keyword>
<gene>
    <name evidence="8" type="ORF">ABVC42_10885</name>
</gene>
<feature type="domain" description="Gram-positive cocci surface proteins LPxTG" evidence="7">
    <location>
        <begin position="935"/>
        <end position="970"/>
    </location>
</feature>
<name>A0ABV2BAX1_9LACO</name>
<keyword evidence="4" id="KW-0572">Peptidoglycan-anchor</keyword>
<dbReference type="NCBIfam" id="TIGR01167">
    <property type="entry name" value="LPXTG_anchor"/>
    <property type="match status" value="1"/>
</dbReference>
<evidence type="ECO:0000256" key="4">
    <source>
        <dbReference type="ARBA" id="ARBA00023088"/>
    </source>
</evidence>
<feature type="region of interest" description="Disordered" evidence="5">
    <location>
        <begin position="796"/>
        <end position="901"/>
    </location>
</feature>
<keyword evidence="6" id="KW-0812">Transmembrane</keyword>
<comment type="caution">
    <text evidence="8">The sequence shown here is derived from an EMBL/GenBank/DDBJ whole genome shotgun (WGS) entry which is preliminary data.</text>
</comment>
<keyword evidence="1" id="KW-0134">Cell wall</keyword>
<evidence type="ECO:0000259" key="7">
    <source>
        <dbReference type="PROSITE" id="PS50847"/>
    </source>
</evidence>
<dbReference type="EMBL" id="JBETVU010000012">
    <property type="protein sequence ID" value="MES5150402.1"/>
    <property type="molecule type" value="Genomic_DNA"/>
</dbReference>
<feature type="compositionally biased region" description="Low complexity" evidence="5">
    <location>
        <begin position="813"/>
        <end position="842"/>
    </location>
</feature>
<feature type="transmembrane region" description="Helical" evidence="6">
    <location>
        <begin position="945"/>
        <end position="964"/>
    </location>
</feature>
<dbReference type="InterPro" id="IPR019931">
    <property type="entry name" value="LPXTG_anchor"/>
</dbReference>
<dbReference type="Gene3D" id="2.60.40.4300">
    <property type="match status" value="3"/>
</dbReference>
<keyword evidence="6" id="KW-0472">Membrane</keyword>
<evidence type="ECO:0000256" key="1">
    <source>
        <dbReference type="ARBA" id="ARBA00022512"/>
    </source>
</evidence>
<evidence type="ECO:0000256" key="2">
    <source>
        <dbReference type="ARBA" id="ARBA00022525"/>
    </source>
</evidence>
<evidence type="ECO:0000313" key="9">
    <source>
        <dbReference type="Proteomes" id="UP001434419"/>
    </source>
</evidence>
<dbReference type="RefSeq" id="WP_353579832.1">
    <property type="nucleotide sequence ID" value="NZ_JBETVU010000012.1"/>
</dbReference>
<feature type="compositionally biased region" description="Low complexity" evidence="5">
    <location>
        <begin position="875"/>
        <end position="887"/>
    </location>
</feature>
<organism evidence="8 9">
    <name type="scientific">Lactobacillus crispatus</name>
    <dbReference type="NCBI Taxonomy" id="47770"/>
    <lineage>
        <taxon>Bacteria</taxon>
        <taxon>Bacillati</taxon>
        <taxon>Bacillota</taxon>
        <taxon>Bacilli</taxon>
        <taxon>Lactobacillales</taxon>
        <taxon>Lactobacillaceae</taxon>
        <taxon>Lactobacillus</taxon>
    </lineage>
</organism>
<evidence type="ECO:0000313" key="8">
    <source>
        <dbReference type="EMBL" id="MES5150402.1"/>
    </source>
</evidence>
<feature type="region of interest" description="Disordered" evidence="5">
    <location>
        <begin position="768"/>
        <end position="787"/>
    </location>
</feature>